<dbReference type="PANTHER" id="PTHR10983">
    <property type="entry name" value="1-ACYLGLYCEROL-3-PHOSPHATE ACYLTRANSFERASE-RELATED"/>
    <property type="match status" value="1"/>
</dbReference>
<accession>M2WHG0</accession>
<keyword evidence="3" id="KW-0012">Acyltransferase</keyword>
<feature type="domain" description="Phospholipid/glycerol acyltransferase" evidence="4">
    <location>
        <begin position="4"/>
        <end position="121"/>
    </location>
</feature>
<dbReference type="GO" id="GO:0003841">
    <property type="term" value="F:1-acylglycerol-3-phosphate O-acyltransferase activity"/>
    <property type="evidence" value="ECO:0007669"/>
    <property type="project" value="TreeGrafter"/>
</dbReference>
<reference evidence="6 7" key="2">
    <citation type="journal article" date="2012" name="PLoS Pathog.">
        <title>Diverse lifestyles and strategies of plant pathogenesis encoded in the genomes of eighteen Dothideomycetes fungi.</title>
        <authorList>
            <person name="Ohm R.A."/>
            <person name="Feau N."/>
            <person name="Henrissat B."/>
            <person name="Schoch C.L."/>
            <person name="Horwitz B.A."/>
            <person name="Barry K.W."/>
            <person name="Condon B.J."/>
            <person name="Copeland A.C."/>
            <person name="Dhillon B."/>
            <person name="Glaser F."/>
            <person name="Hesse C.N."/>
            <person name="Kosti I."/>
            <person name="LaButti K."/>
            <person name="Lindquist E.A."/>
            <person name="Lucas S."/>
            <person name="Salamov A.A."/>
            <person name="Bradshaw R.E."/>
            <person name="Ciuffetti L."/>
            <person name="Hamelin R.C."/>
            <person name="Kema G.H.J."/>
            <person name="Lawrence C."/>
            <person name="Scott J.A."/>
            <person name="Spatafora J.W."/>
            <person name="Turgeon B.G."/>
            <person name="de Wit P.J.G.M."/>
            <person name="Zhong S."/>
            <person name="Goodwin S.B."/>
            <person name="Grigoriev I.V."/>
        </authorList>
    </citation>
    <scope>NUCLEOTIDE SEQUENCE [LARGE SCALE GENOMIC DNA]</scope>
    <source>
        <strain evidence="7">NZE10 / CBS 128990</strain>
    </source>
</reference>
<name>M2WHG0_DOTSN</name>
<keyword evidence="2" id="KW-0808">Transferase</keyword>
<dbReference type="Proteomes" id="UP000016933">
    <property type="component" value="Unassembled WGS sequence"/>
</dbReference>
<proteinExistence type="inferred from homology"/>
<dbReference type="InterPro" id="IPR002123">
    <property type="entry name" value="Plipid/glycerol_acylTrfase"/>
</dbReference>
<dbReference type="GO" id="GO:0012505">
    <property type="term" value="C:endomembrane system"/>
    <property type="evidence" value="ECO:0007669"/>
    <property type="project" value="TreeGrafter"/>
</dbReference>
<dbReference type="eggNOG" id="KOG1505">
    <property type="taxonomic scope" value="Eukaryota"/>
</dbReference>
<sequence length="199" mass="23537">MLGRCRYFAKSQLKWVPFLGWGLWAMGMPLVSRKWTRDQREMERVFRGILRRRWPVWLVSYSEATRFTAAKRAAAEKWCQANNKPLGKHVLYPRTKGFVACVQKLRRAAHVKAVYDVTIAYAKDGRVFQAAPTFVQTLARPHLDQDWTFYVHVDRYELSELPTEDEQLVQWLESRWLDKGGRLEQLNQRLLKNEPWGGR</sequence>
<organism evidence="6 7">
    <name type="scientific">Dothistroma septosporum (strain NZE10 / CBS 128990)</name>
    <name type="common">Red band needle blight fungus</name>
    <name type="synonym">Mycosphaerella pini</name>
    <dbReference type="NCBI Taxonomy" id="675120"/>
    <lineage>
        <taxon>Eukaryota</taxon>
        <taxon>Fungi</taxon>
        <taxon>Dikarya</taxon>
        <taxon>Ascomycota</taxon>
        <taxon>Pezizomycotina</taxon>
        <taxon>Dothideomycetes</taxon>
        <taxon>Dothideomycetidae</taxon>
        <taxon>Mycosphaerellales</taxon>
        <taxon>Mycosphaerellaceae</taxon>
        <taxon>Dothistroma</taxon>
    </lineage>
</organism>
<dbReference type="HOGENOM" id="CLU_1372190_0_0_1"/>
<dbReference type="OrthoDB" id="189226at2759"/>
<dbReference type="CDD" id="cd07990">
    <property type="entry name" value="LPLAT_LCLAT1-like"/>
    <property type="match status" value="1"/>
</dbReference>
<evidence type="ECO:0000256" key="3">
    <source>
        <dbReference type="ARBA" id="ARBA00023315"/>
    </source>
</evidence>
<evidence type="ECO:0000256" key="1">
    <source>
        <dbReference type="ARBA" id="ARBA00008655"/>
    </source>
</evidence>
<dbReference type="EMBL" id="KB446549">
    <property type="protein sequence ID" value="EME38027.1"/>
    <property type="molecule type" value="Genomic_DNA"/>
</dbReference>
<comment type="similarity">
    <text evidence="1">Belongs to the 1-acyl-sn-glycerol-3-phosphate acyltransferase family.</text>
</comment>
<gene>
    <name evidence="6" type="ORF">DOTSEDRAFT_75999</name>
</gene>
<dbReference type="STRING" id="675120.M2WHG0"/>
<reference evidence="7" key="1">
    <citation type="journal article" date="2012" name="PLoS Genet.">
        <title>The genomes of the fungal plant pathogens Cladosporium fulvum and Dothistroma septosporum reveal adaptation to different hosts and lifestyles but also signatures of common ancestry.</title>
        <authorList>
            <person name="de Wit P.J.G.M."/>
            <person name="van der Burgt A."/>
            <person name="Oekmen B."/>
            <person name="Stergiopoulos I."/>
            <person name="Abd-Elsalam K.A."/>
            <person name="Aerts A.L."/>
            <person name="Bahkali A.H."/>
            <person name="Beenen H.G."/>
            <person name="Chettri P."/>
            <person name="Cox M.P."/>
            <person name="Datema E."/>
            <person name="de Vries R.P."/>
            <person name="Dhillon B."/>
            <person name="Ganley A.R."/>
            <person name="Griffiths S.A."/>
            <person name="Guo Y."/>
            <person name="Hamelin R.C."/>
            <person name="Henrissat B."/>
            <person name="Kabir M.S."/>
            <person name="Jashni M.K."/>
            <person name="Kema G."/>
            <person name="Klaubauf S."/>
            <person name="Lapidus A."/>
            <person name="Levasseur A."/>
            <person name="Lindquist E."/>
            <person name="Mehrabi R."/>
            <person name="Ohm R.A."/>
            <person name="Owen T.J."/>
            <person name="Salamov A."/>
            <person name="Schwelm A."/>
            <person name="Schijlen E."/>
            <person name="Sun H."/>
            <person name="van den Burg H.A."/>
            <person name="van Ham R.C.H.J."/>
            <person name="Zhang S."/>
            <person name="Goodwin S.B."/>
            <person name="Grigoriev I.V."/>
            <person name="Collemare J."/>
            <person name="Bradshaw R.E."/>
        </authorList>
    </citation>
    <scope>NUCLEOTIDE SEQUENCE [LARGE SCALE GENOMIC DNA]</scope>
    <source>
        <strain evidence="7">NZE10 / CBS 128990</strain>
    </source>
</reference>
<keyword evidence="7" id="KW-1185">Reference proteome</keyword>
<feature type="domain" description="Acyltransferase C-terminal" evidence="5">
    <location>
        <begin position="149"/>
        <end position="186"/>
    </location>
</feature>
<evidence type="ECO:0000259" key="4">
    <source>
        <dbReference type="Pfam" id="PF01553"/>
    </source>
</evidence>
<dbReference type="InterPro" id="IPR032098">
    <property type="entry name" value="Acyltransf_C"/>
</dbReference>
<dbReference type="PANTHER" id="PTHR10983:SF24">
    <property type="entry name" value="1-ACYLGLYCEROL-3-PHOSPHATE O-ACYLTRANSFERASE 3, ISOFORM E-RELATED"/>
    <property type="match status" value="1"/>
</dbReference>
<dbReference type="AlphaFoldDB" id="M2WHG0"/>
<dbReference type="SUPFAM" id="SSF69593">
    <property type="entry name" value="Glycerol-3-phosphate (1)-acyltransferase"/>
    <property type="match status" value="1"/>
</dbReference>
<evidence type="ECO:0000313" key="6">
    <source>
        <dbReference type="EMBL" id="EME38027.1"/>
    </source>
</evidence>
<evidence type="ECO:0000313" key="7">
    <source>
        <dbReference type="Proteomes" id="UP000016933"/>
    </source>
</evidence>
<dbReference type="OMA" id="CMYDITI"/>
<protein>
    <submittedName>
        <fullName evidence="6">Uncharacterized protein</fullName>
    </submittedName>
</protein>
<evidence type="ECO:0000259" key="5">
    <source>
        <dbReference type="Pfam" id="PF16076"/>
    </source>
</evidence>
<dbReference type="Pfam" id="PF01553">
    <property type="entry name" value="Acyltransferase"/>
    <property type="match status" value="1"/>
</dbReference>
<evidence type="ECO:0000256" key="2">
    <source>
        <dbReference type="ARBA" id="ARBA00022679"/>
    </source>
</evidence>
<dbReference type="Pfam" id="PF16076">
    <property type="entry name" value="Acyltransf_C"/>
    <property type="match status" value="1"/>
</dbReference>